<evidence type="ECO:0000313" key="2">
    <source>
        <dbReference type="Proteomes" id="UP001207582"/>
    </source>
</evidence>
<reference evidence="1 2" key="1">
    <citation type="submission" date="2022-10" db="EMBL/GenBank/DDBJ databases">
        <title>Defluviimonas sp. CAU 1641 isolated from mud.</title>
        <authorList>
            <person name="Kim W."/>
        </authorList>
    </citation>
    <scope>NUCLEOTIDE SEQUENCE [LARGE SCALE GENOMIC DNA]</scope>
    <source>
        <strain evidence="1 2">CAU 1641</strain>
    </source>
</reference>
<dbReference type="Proteomes" id="UP001207582">
    <property type="component" value="Unassembled WGS sequence"/>
</dbReference>
<gene>
    <name evidence="1" type="ORF">OM960_15475</name>
</gene>
<evidence type="ECO:0000313" key="1">
    <source>
        <dbReference type="EMBL" id="MCW3782949.1"/>
    </source>
</evidence>
<name>A0ABT3J6C4_9RHOB</name>
<dbReference type="EMBL" id="JAPDOG010000014">
    <property type="protein sequence ID" value="MCW3782949.1"/>
    <property type="molecule type" value="Genomic_DNA"/>
</dbReference>
<proteinExistence type="predicted"/>
<protein>
    <submittedName>
        <fullName evidence="1">Uncharacterized protein</fullName>
    </submittedName>
</protein>
<dbReference type="RefSeq" id="WP_264772583.1">
    <property type="nucleotide sequence ID" value="NZ_JAPDOG010000014.1"/>
</dbReference>
<keyword evidence="2" id="KW-1185">Reference proteome</keyword>
<sequence>MTSLALKIVVTAELRALLDRAVAWVADQPKPMREQLRAYARDEGKNE</sequence>
<comment type="caution">
    <text evidence="1">The sequence shown here is derived from an EMBL/GenBank/DDBJ whole genome shotgun (WGS) entry which is preliminary data.</text>
</comment>
<accession>A0ABT3J6C4</accession>
<organism evidence="1 2">
    <name type="scientific">Defluviimonas salinarum</name>
    <dbReference type="NCBI Taxonomy" id="2992147"/>
    <lineage>
        <taxon>Bacteria</taxon>
        <taxon>Pseudomonadati</taxon>
        <taxon>Pseudomonadota</taxon>
        <taxon>Alphaproteobacteria</taxon>
        <taxon>Rhodobacterales</taxon>
        <taxon>Paracoccaceae</taxon>
        <taxon>Albidovulum</taxon>
    </lineage>
</organism>